<dbReference type="RefSeq" id="XP_008861295.1">
    <property type="nucleotide sequence ID" value="XM_008863073.1"/>
</dbReference>
<dbReference type="EMBL" id="KI913952">
    <property type="protein sequence ID" value="ETW09884.1"/>
    <property type="molecule type" value="Genomic_DNA"/>
</dbReference>
<dbReference type="eggNOG" id="ENOG502S9GX">
    <property type="taxonomic scope" value="Eukaryota"/>
</dbReference>
<dbReference type="GeneID" id="20077378"/>
<evidence type="ECO:0000313" key="1">
    <source>
        <dbReference type="EMBL" id="ETW09884.1"/>
    </source>
</evidence>
<name>A0A024UU60_9STRA</name>
<sequence>MGAAASQPAPRAAAAAVVASTRKKVIQTSIKREDLMQRRRRRVVEPTGVIEMDKHVLHEAERFEETVDKVEFLETDMTAFHATAAGRRATNDGPIRMPTDKTHASNATTLVDDVPGRFTDRQFRELLRLSRESPAQWPVSRLATHFGADEATIQNIVAHCCPPKITPPTTTVDHPIGTWWSEARGQRSLGSSHTTK</sequence>
<reference evidence="1" key="1">
    <citation type="submission" date="2013-12" db="EMBL/GenBank/DDBJ databases">
        <title>The Genome Sequence of Aphanomyces invadans NJM9701.</title>
        <authorList>
            <consortium name="The Broad Institute Genomics Platform"/>
            <person name="Russ C."/>
            <person name="Tyler B."/>
            <person name="van West P."/>
            <person name="Dieguez-Uribeondo J."/>
            <person name="Young S.K."/>
            <person name="Zeng Q."/>
            <person name="Gargeya S."/>
            <person name="Fitzgerald M."/>
            <person name="Abouelleil A."/>
            <person name="Alvarado L."/>
            <person name="Chapman S.B."/>
            <person name="Gainer-Dewar J."/>
            <person name="Goldberg J."/>
            <person name="Griggs A."/>
            <person name="Gujja S."/>
            <person name="Hansen M."/>
            <person name="Howarth C."/>
            <person name="Imamovic A."/>
            <person name="Ireland A."/>
            <person name="Larimer J."/>
            <person name="McCowan C."/>
            <person name="Murphy C."/>
            <person name="Pearson M."/>
            <person name="Poon T.W."/>
            <person name="Priest M."/>
            <person name="Roberts A."/>
            <person name="Saif S."/>
            <person name="Shea T."/>
            <person name="Sykes S."/>
            <person name="Wortman J."/>
            <person name="Nusbaum C."/>
            <person name="Birren B."/>
        </authorList>
    </citation>
    <scope>NUCLEOTIDE SEQUENCE [LARGE SCALE GENOMIC DNA]</scope>
    <source>
        <strain evidence="1">NJM9701</strain>
    </source>
</reference>
<organism evidence="1">
    <name type="scientific">Aphanomyces invadans</name>
    <dbReference type="NCBI Taxonomy" id="157072"/>
    <lineage>
        <taxon>Eukaryota</taxon>
        <taxon>Sar</taxon>
        <taxon>Stramenopiles</taxon>
        <taxon>Oomycota</taxon>
        <taxon>Saprolegniomycetes</taxon>
        <taxon>Saprolegniales</taxon>
        <taxon>Verrucalvaceae</taxon>
        <taxon>Aphanomyces</taxon>
    </lineage>
</organism>
<accession>A0A024UU60</accession>
<dbReference type="OrthoDB" id="65810at2759"/>
<dbReference type="AlphaFoldDB" id="A0A024UU60"/>
<dbReference type="VEuPathDB" id="FungiDB:H310_00328"/>
<gene>
    <name evidence="1" type="ORF">H310_00328</name>
</gene>
<proteinExistence type="predicted"/>
<protein>
    <submittedName>
        <fullName evidence="1">Uncharacterized protein</fullName>
    </submittedName>
</protein>